<proteinExistence type="predicted"/>
<organism evidence="1 2">
    <name type="scientific">Mesonia aestuariivivens</name>
    <dbReference type="NCBI Taxonomy" id="2796128"/>
    <lineage>
        <taxon>Bacteria</taxon>
        <taxon>Pseudomonadati</taxon>
        <taxon>Bacteroidota</taxon>
        <taxon>Flavobacteriia</taxon>
        <taxon>Flavobacteriales</taxon>
        <taxon>Flavobacteriaceae</taxon>
        <taxon>Mesonia</taxon>
    </lineage>
</organism>
<dbReference type="EMBL" id="JAHWDF010000006">
    <property type="protein sequence ID" value="MBW2961521.1"/>
    <property type="molecule type" value="Genomic_DNA"/>
</dbReference>
<evidence type="ECO:0008006" key="3">
    <source>
        <dbReference type="Google" id="ProtNLM"/>
    </source>
</evidence>
<gene>
    <name evidence="1" type="ORF">KW502_06890</name>
</gene>
<reference evidence="1 2" key="1">
    <citation type="submission" date="2021-07" db="EMBL/GenBank/DDBJ databases">
        <title>Mesonia aestuariivivens sp. nov., isolated from a tidal flat.</title>
        <authorList>
            <person name="Kim Y.-O."/>
            <person name="Yoon J.-H."/>
        </authorList>
    </citation>
    <scope>NUCLEOTIDE SEQUENCE [LARGE SCALE GENOMIC DNA]</scope>
    <source>
        <strain evidence="1 2">JHPTF-M18</strain>
    </source>
</reference>
<name>A0ABS6W0Z0_9FLAO</name>
<sequence>MRPLPKKFIWLTFFALIIYLTVDFLEKRKENFWQFNYDFDAIKIEQKLGEVKIDSLSTDYLALYTSKDITSIDDNSLQLVQNKKAYYFNYENAYIENGLIKFTGGFWILNQPKPSHKFTANIIDLPLIQSGNIKINIITDSQLLWQGGRSFRKWLKEKNNDLYFVGEQTDLYGYPYNGGILANSKKILKKTDQIPKADVYLVSLGTHEKLLNIKDKTFGFQSLVNDLKYKNPQAKIFIINLPPSTDQERNIANKRFNKELSSLVNGQAYIIDFYGIMLKNNFKSLIGSDKIHYKTKAYKILINYINDKINEDY</sequence>
<comment type="caution">
    <text evidence="1">The sequence shown here is derived from an EMBL/GenBank/DDBJ whole genome shotgun (WGS) entry which is preliminary data.</text>
</comment>
<keyword evidence="2" id="KW-1185">Reference proteome</keyword>
<dbReference type="Proteomes" id="UP000719267">
    <property type="component" value="Unassembled WGS sequence"/>
</dbReference>
<protein>
    <recommendedName>
        <fullName evidence="3">SGNH hydrolase-type esterase domain-containing protein</fullName>
    </recommendedName>
</protein>
<accession>A0ABS6W0Z0</accession>
<evidence type="ECO:0000313" key="1">
    <source>
        <dbReference type="EMBL" id="MBW2961521.1"/>
    </source>
</evidence>
<evidence type="ECO:0000313" key="2">
    <source>
        <dbReference type="Proteomes" id="UP000719267"/>
    </source>
</evidence>
<dbReference type="RefSeq" id="WP_219039812.1">
    <property type="nucleotide sequence ID" value="NZ_JAHWDF010000006.1"/>
</dbReference>